<organism evidence="11 12">
    <name type="scientific">Inhella crocodyli</name>
    <dbReference type="NCBI Taxonomy" id="2499851"/>
    <lineage>
        <taxon>Bacteria</taxon>
        <taxon>Pseudomonadati</taxon>
        <taxon>Pseudomonadota</taxon>
        <taxon>Betaproteobacteria</taxon>
        <taxon>Burkholderiales</taxon>
        <taxon>Sphaerotilaceae</taxon>
        <taxon>Inhella</taxon>
    </lineage>
</organism>
<evidence type="ECO:0000313" key="12">
    <source>
        <dbReference type="Proteomes" id="UP000288587"/>
    </source>
</evidence>
<dbReference type="HAMAP" id="MF_00484">
    <property type="entry name" value="Glycogen_synth"/>
    <property type="match status" value="1"/>
</dbReference>
<evidence type="ECO:0000259" key="9">
    <source>
        <dbReference type="Pfam" id="PF00534"/>
    </source>
</evidence>
<evidence type="ECO:0000256" key="1">
    <source>
        <dbReference type="ARBA" id="ARBA00001478"/>
    </source>
</evidence>
<dbReference type="CDD" id="cd03791">
    <property type="entry name" value="GT5_Glycogen_synthase_DULL1-like"/>
    <property type="match status" value="1"/>
</dbReference>
<dbReference type="GO" id="GO:0009011">
    <property type="term" value="F:alpha-1,4-glucan glucosyltransferase (ADP-glucose donor) activity"/>
    <property type="evidence" value="ECO:0007669"/>
    <property type="project" value="UniProtKB-UniRule"/>
</dbReference>
<dbReference type="PANTHER" id="PTHR45825">
    <property type="entry name" value="GRANULE-BOUND STARCH SYNTHASE 1, CHLOROPLASTIC/AMYLOPLASTIC"/>
    <property type="match status" value="1"/>
</dbReference>
<keyword evidence="12" id="KW-1185">Reference proteome</keyword>
<protein>
    <recommendedName>
        <fullName evidence="8">Glycogen synthase</fullName>
        <ecNumber evidence="8">2.4.1.21</ecNumber>
    </recommendedName>
    <alternativeName>
        <fullName evidence="8">Starch [bacterial glycogen] synthase</fullName>
    </alternativeName>
</protein>
<dbReference type="GO" id="GO:0005978">
    <property type="term" value="P:glycogen biosynthetic process"/>
    <property type="evidence" value="ECO:0007669"/>
    <property type="project" value="UniProtKB-UniRule"/>
</dbReference>
<dbReference type="GO" id="GO:0004373">
    <property type="term" value="F:alpha-1,4-glucan glucosyltransferase (UDP-glucose donor) activity"/>
    <property type="evidence" value="ECO:0007669"/>
    <property type="project" value="InterPro"/>
</dbReference>
<evidence type="ECO:0000256" key="2">
    <source>
        <dbReference type="ARBA" id="ARBA00002764"/>
    </source>
</evidence>
<gene>
    <name evidence="8 11" type="primary">glgA</name>
    <name evidence="11" type="ORF">EOD73_00235</name>
</gene>
<sequence length="484" mass="51980">MRVLQVSAELVPYAKTGGLGDVTGALPDALRALDVDLRLLVPGYPAVCEALQQAVPLRTLSLPWGGSVRLLRGQLPGFEGRPSYVLEAPALFHRPGTPYANPDGTLFPDNFWRFAALSYAAAQLGLGWDGAWWPAVVHAHDWHTGLTPAYLTHARGQSLGTARSVFTVHNLAYQGLFPAEVYPQLGLPPDGFAMEGVEFHGQVGFMKAALHHADAITTVSPTYAKEIQTPAWGCGLDGLLRRRAAQVHGVLNGVDPRVWRPASDPHLACGYTVDDLAGKTVCKTDLQRSLGLSMQTDAPLYGVVSRLVSQKGMDLVLAGLDALLVGGAQLVVLGQGDATLEAGFEAAAQAHPARVALMRGMDEGLAHRVMAGADVVLVPSLFEPCGLTQMYALAYGSLPLVRRVGGLADTVADCSLENLVDARATGIVFERFDLVDYTQALRRVRTLWSDPAAWRRVQQVAMAQRHGWDLAAQAYAALYRSVLQ</sequence>
<reference evidence="11 12" key="1">
    <citation type="submission" date="2019-01" db="EMBL/GenBank/DDBJ databases">
        <authorList>
            <person name="Chen W.-M."/>
        </authorList>
    </citation>
    <scope>NUCLEOTIDE SEQUENCE [LARGE SCALE GENOMIC DNA]</scope>
    <source>
        <strain evidence="11 12">CCP-18</strain>
    </source>
</reference>
<dbReference type="GO" id="GO:0005829">
    <property type="term" value="C:cytosol"/>
    <property type="evidence" value="ECO:0007669"/>
    <property type="project" value="TreeGrafter"/>
</dbReference>
<evidence type="ECO:0000256" key="7">
    <source>
        <dbReference type="ARBA" id="ARBA00023056"/>
    </source>
</evidence>
<evidence type="ECO:0000256" key="8">
    <source>
        <dbReference type="HAMAP-Rule" id="MF_00484"/>
    </source>
</evidence>
<evidence type="ECO:0000259" key="10">
    <source>
        <dbReference type="Pfam" id="PF08323"/>
    </source>
</evidence>
<dbReference type="Proteomes" id="UP000288587">
    <property type="component" value="Unassembled WGS sequence"/>
</dbReference>
<dbReference type="Pfam" id="PF08323">
    <property type="entry name" value="Glyco_transf_5"/>
    <property type="match status" value="1"/>
</dbReference>
<dbReference type="SUPFAM" id="SSF53756">
    <property type="entry name" value="UDP-Glycosyltransferase/glycogen phosphorylase"/>
    <property type="match status" value="1"/>
</dbReference>
<feature type="domain" description="Starch synthase catalytic" evidence="10">
    <location>
        <begin position="2"/>
        <end position="241"/>
    </location>
</feature>
<dbReference type="AlphaFoldDB" id="A0A3S2WVB6"/>
<dbReference type="RefSeq" id="WP_127682346.1">
    <property type="nucleotide sequence ID" value="NZ_SACM01000001.1"/>
</dbReference>
<dbReference type="OrthoDB" id="9808590at2"/>
<evidence type="ECO:0000313" key="11">
    <source>
        <dbReference type="EMBL" id="RVT88893.1"/>
    </source>
</evidence>
<keyword evidence="7 8" id="KW-0320">Glycogen biosynthesis</keyword>
<comment type="caution">
    <text evidence="11">The sequence shown here is derived from an EMBL/GenBank/DDBJ whole genome shotgun (WGS) entry which is preliminary data.</text>
</comment>
<dbReference type="EMBL" id="SACM01000001">
    <property type="protein sequence ID" value="RVT88893.1"/>
    <property type="molecule type" value="Genomic_DNA"/>
</dbReference>
<dbReference type="NCBIfam" id="NF001899">
    <property type="entry name" value="PRK00654.1-2"/>
    <property type="match status" value="1"/>
</dbReference>
<keyword evidence="6 8" id="KW-0808">Transferase</keyword>
<comment type="catalytic activity">
    <reaction evidence="1 8">
        <text>[(1-&gt;4)-alpha-D-glucosyl](n) + ADP-alpha-D-glucose = [(1-&gt;4)-alpha-D-glucosyl](n+1) + ADP + H(+)</text>
        <dbReference type="Rhea" id="RHEA:18189"/>
        <dbReference type="Rhea" id="RHEA-COMP:9584"/>
        <dbReference type="Rhea" id="RHEA-COMP:9587"/>
        <dbReference type="ChEBI" id="CHEBI:15378"/>
        <dbReference type="ChEBI" id="CHEBI:15444"/>
        <dbReference type="ChEBI" id="CHEBI:57498"/>
        <dbReference type="ChEBI" id="CHEBI:456216"/>
        <dbReference type="EC" id="2.4.1.21"/>
    </reaction>
</comment>
<evidence type="ECO:0000256" key="4">
    <source>
        <dbReference type="ARBA" id="ARBA00010281"/>
    </source>
</evidence>
<evidence type="ECO:0000256" key="3">
    <source>
        <dbReference type="ARBA" id="ARBA00004964"/>
    </source>
</evidence>
<proteinExistence type="inferred from homology"/>
<name>A0A3S2WVB6_9BURK</name>
<dbReference type="Gene3D" id="3.40.50.2000">
    <property type="entry name" value="Glycogen Phosphorylase B"/>
    <property type="match status" value="2"/>
</dbReference>
<feature type="binding site" evidence="8">
    <location>
        <position position="15"/>
    </location>
    <ligand>
        <name>ADP-alpha-D-glucose</name>
        <dbReference type="ChEBI" id="CHEBI:57498"/>
    </ligand>
</feature>
<keyword evidence="5 8" id="KW-0328">Glycosyltransferase</keyword>
<feature type="domain" description="Glycosyl transferase family 1" evidence="9">
    <location>
        <begin position="296"/>
        <end position="436"/>
    </location>
</feature>
<accession>A0A3S2WVB6</accession>
<dbReference type="UniPathway" id="UPA00164"/>
<dbReference type="NCBIfam" id="TIGR02095">
    <property type="entry name" value="glgA"/>
    <property type="match status" value="1"/>
</dbReference>
<comment type="function">
    <text evidence="2 8">Synthesizes alpha-1,4-glucan chains using ADP-glucose.</text>
</comment>
<dbReference type="PANTHER" id="PTHR45825:SF11">
    <property type="entry name" value="ALPHA AMYLASE DOMAIN-CONTAINING PROTEIN"/>
    <property type="match status" value="1"/>
</dbReference>
<dbReference type="InterPro" id="IPR013534">
    <property type="entry name" value="Starch_synth_cat_dom"/>
</dbReference>
<evidence type="ECO:0000256" key="5">
    <source>
        <dbReference type="ARBA" id="ARBA00022676"/>
    </source>
</evidence>
<dbReference type="InterPro" id="IPR011835">
    <property type="entry name" value="GS/SS"/>
</dbReference>
<dbReference type="EC" id="2.4.1.21" evidence="8"/>
<comment type="similarity">
    <text evidence="4 8">Belongs to the glycosyltransferase 1 family. Bacterial/plant glycogen synthase subfamily.</text>
</comment>
<dbReference type="InterPro" id="IPR001296">
    <property type="entry name" value="Glyco_trans_1"/>
</dbReference>
<evidence type="ECO:0000256" key="6">
    <source>
        <dbReference type="ARBA" id="ARBA00022679"/>
    </source>
</evidence>
<comment type="pathway">
    <text evidence="3 8">Glycan biosynthesis; glycogen biosynthesis.</text>
</comment>
<dbReference type="Pfam" id="PF00534">
    <property type="entry name" value="Glycos_transf_1"/>
    <property type="match status" value="1"/>
</dbReference>